<sequence>MPPRVSPLKDAQKTIQSRTDNTNKLDVKYINAVKGRGIIALGQFSKGDFVLEYRGDLITDYHPTCAGFLFSFKWRGKTW</sequence>
<dbReference type="Proteomes" id="UP001219934">
    <property type="component" value="Unassembled WGS sequence"/>
</dbReference>
<dbReference type="GO" id="GO:0005700">
    <property type="term" value="C:polytene chromosome"/>
    <property type="evidence" value="ECO:0007669"/>
    <property type="project" value="TreeGrafter"/>
</dbReference>
<dbReference type="PANTHER" id="PTHR46167:SF1">
    <property type="entry name" value="N-LYSINE METHYLTRANSFERASE KMT5A"/>
    <property type="match status" value="1"/>
</dbReference>
<dbReference type="AlphaFoldDB" id="A0AAD6FKE9"/>
<evidence type="ECO:0000313" key="2">
    <source>
        <dbReference type="Proteomes" id="UP001219934"/>
    </source>
</evidence>
<evidence type="ECO:0008006" key="3">
    <source>
        <dbReference type="Google" id="ProtNLM"/>
    </source>
</evidence>
<comment type="caution">
    <text evidence="1">The sequence shown here is derived from an EMBL/GenBank/DDBJ whole genome shotgun (WGS) entry which is preliminary data.</text>
</comment>
<organism evidence="1 2">
    <name type="scientific">Pogonophryne albipinna</name>
    <dbReference type="NCBI Taxonomy" id="1090488"/>
    <lineage>
        <taxon>Eukaryota</taxon>
        <taxon>Metazoa</taxon>
        <taxon>Chordata</taxon>
        <taxon>Craniata</taxon>
        <taxon>Vertebrata</taxon>
        <taxon>Euteleostomi</taxon>
        <taxon>Actinopterygii</taxon>
        <taxon>Neopterygii</taxon>
        <taxon>Teleostei</taxon>
        <taxon>Neoteleostei</taxon>
        <taxon>Acanthomorphata</taxon>
        <taxon>Eupercaria</taxon>
        <taxon>Perciformes</taxon>
        <taxon>Notothenioidei</taxon>
        <taxon>Pogonophryne</taxon>
    </lineage>
</organism>
<proteinExistence type="predicted"/>
<dbReference type="Gene3D" id="2.170.270.10">
    <property type="entry name" value="SET domain"/>
    <property type="match status" value="1"/>
</dbReference>
<dbReference type="GO" id="GO:0042799">
    <property type="term" value="F:histone H4K20 methyltransferase activity"/>
    <property type="evidence" value="ECO:0007669"/>
    <property type="project" value="TreeGrafter"/>
</dbReference>
<evidence type="ECO:0000313" key="1">
    <source>
        <dbReference type="EMBL" id="KAJ4938626.1"/>
    </source>
</evidence>
<dbReference type="GO" id="GO:0043516">
    <property type="term" value="P:regulation of DNA damage response, signal transduction by p53 class mediator"/>
    <property type="evidence" value="ECO:0007669"/>
    <property type="project" value="TreeGrafter"/>
</dbReference>
<gene>
    <name evidence="1" type="ORF">JOQ06_003236</name>
</gene>
<dbReference type="GO" id="GO:0005634">
    <property type="term" value="C:nucleus"/>
    <property type="evidence" value="ECO:0007669"/>
    <property type="project" value="TreeGrafter"/>
</dbReference>
<keyword evidence="2" id="KW-1185">Reference proteome</keyword>
<dbReference type="InterPro" id="IPR051760">
    <property type="entry name" value="KMT5A"/>
</dbReference>
<dbReference type="InterPro" id="IPR046341">
    <property type="entry name" value="SET_dom_sf"/>
</dbReference>
<feature type="non-terminal residue" evidence="1">
    <location>
        <position position="79"/>
    </location>
</feature>
<accession>A0AAD6FKE9</accession>
<protein>
    <recommendedName>
        <fullName evidence="3">SET domain-containing protein</fullName>
    </recommendedName>
</protein>
<dbReference type="PANTHER" id="PTHR46167">
    <property type="entry name" value="N-LYSINE METHYLTRANSFERASE KMT5A"/>
    <property type="match status" value="1"/>
</dbReference>
<dbReference type="GO" id="GO:0006357">
    <property type="term" value="P:regulation of transcription by RNA polymerase II"/>
    <property type="evidence" value="ECO:0007669"/>
    <property type="project" value="TreeGrafter"/>
</dbReference>
<name>A0AAD6FKE9_9TELE</name>
<reference evidence="1" key="1">
    <citation type="submission" date="2022-11" db="EMBL/GenBank/DDBJ databases">
        <title>Chromosome-level genome of Pogonophryne albipinna.</title>
        <authorList>
            <person name="Jo E."/>
        </authorList>
    </citation>
    <scope>NUCLEOTIDE SEQUENCE</scope>
    <source>
        <strain evidence="1">SGF0006</strain>
        <tissue evidence="1">Muscle</tissue>
    </source>
</reference>
<dbReference type="EMBL" id="JAPTMU010000009">
    <property type="protein sequence ID" value="KAJ4938626.1"/>
    <property type="molecule type" value="Genomic_DNA"/>
</dbReference>
<dbReference type="SUPFAM" id="SSF82199">
    <property type="entry name" value="SET domain"/>
    <property type="match status" value="1"/>
</dbReference>